<proteinExistence type="inferred from homology"/>
<dbReference type="Pfam" id="PF01915">
    <property type="entry name" value="Glyco_hydro_3_C"/>
    <property type="match status" value="1"/>
</dbReference>
<comment type="similarity">
    <text evidence="2">Belongs to the glycosyl hydrolase 3 family.</text>
</comment>
<dbReference type="InterPro" id="IPR050288">
    <property type="entry name" value="Cellulose_deg_GH3"/>
</dbReference>
<evidence type="ECO:0000256" key="2">
    <source>
        <dbReference type="ARBA" id="ARBA00005336"/>
    </source>
</evidence>
<evidence type="ECO:0000256" key="5">
    <source>
        <dbReference type="ARBA" id="ARBA00023295"/>
    </source>
</evidence>
<dbReference type="SUPFAM" id="SSF52279">
    <property type="entry name" value="Beta-D-glucan exohydrolase, C-terminal domain"/>
    <property type="match status" value="1"/>
</dbReference>
<sequence>NDQEDERMGSDSILSERALREIYLYPFMLAEKLSKPMCYMTSYNKLNGTHCSENTALLQSILRGEWKSEAMVMSDWFGVYGLAPSINAGVDLEMPGENKWRTDEKVQRCISAKKITVRTVKERAASVLKLVKQLSKTNAGVIDGDGKEAYEKKDADCALMRRVAAESLVLLKNTDNILPIKPAESGIKKIAIIGPNAKATVASGGGSASMRNAYVVSPFDGILAALPEGGEVKYHEGCAGT</sequence>
<dbReference type="GO" id="GO:0008422">
    <property type="term" value="F:beta-glucosidase activity"/>
    <property type="evidence" value="ECO:0007669"/>
    <property type="project" value="UniProtKB-EC"/>
</dbReference>
<evidence type="ECO:0000313" key="8">
    <source>
        <dbReference type="EMBL" id="KIO26936.1"/>
    </source>
</evidence>
<dbReference type="EMBL" id="KN823016">
    <property type="protein sequence ID" value="KIO26936.1"/>
    <property type="molecule type" value="Genomic_DNA"/>
</dbReference>
<feature type="domain" description="Glycoside hydrolase family 3 C-terminal" evidence="7">
    <location>
        <begin position="168"/>
        <end position="227"/>
    </location>
</feature>
<organism evidence="8 9">
    <name type="scientific">Tulasnella calospora MUT 4182</name>
    <dbReference type="NCBI Taxonomy" id="1051891"/>
    <lineage>
        <taxon>Eukaryota</taxon>
        <taxon>Fungi</taxon>
        <taxon>Dikarya</taxon>
        <taxon>Basidiomycota</taxon>
        <taxon>Agaricomycotina</taxon>
        <taxon>Agaricomycetes</taxon>
        <taxon>Cantharellales</taxon>
        <taxon>Tulasnellaceae</taxon>
        <taxon>Tulasnella</taxon>
    </lineage>
</organism>
<dbReference type="OrthoDB" id="47059at2759"/>
<dbReference type="PANTHER" id="PTHR42715:SF27">
    <property type="entry name" value="BETA-GLUCOSIDASE-RELATED"/>
    <property type="match status" value="1"/>
</dbReference>
<evidence type="ECO:0000259" key="6">
    <source>
        <dbReference type="Pfam" id="PF00933"/>
    </source>
</evidence>
<evidence type="ECO:0000256" key="1">
    <source>
        <dbReference type="ARBA" id="ARBA00000448"/>
    </source>
</evidence>
<protein>
    <recommendedName>
        <fullName evidence="3">beta-glucosidase</fullName>
        <ecNumber evidence="3">3.2.1.21</ecNumber>
    </recommendedName>
</protein>
<keyword evidence="9" id="KW-1185">Reference proteome</keyword>
<dbReference type="InterPro" id="IPR017853">
    <property type="entry name" value="GH"/>
</dbReference>
<accession>A0A0C3QIY7</accession>
<dbReference type="HOGENOM" id="CLU_1154112_0_0_1"/>
<dbReference type="STRING" id="1051891.A0A0C3QIY7"/>
<feature type="domain" description="Glycoside hydrolase family 3 N-terminal" evidence="6">
    <location>
        <begin position="15"/>
        <end position="130"/>
    </location>
</feature>
<evidence type="ECO:0000256" key="4">
    <source>
        <dbReference type="ARBA" id="ARBA00022801"/>
    </source>
</evidence>
<reference evidence="8 9" key="1">
    <citation type="submission" date="2014-04" db="EMBL/GenBank/DDBJ databases">
        <authorList>
            <consortium name="DOE Joint Genome Institute"/>
            <person name="Kuo A."/>
            <person name="Girlanda M."/>
            <person name="Perotto S."/>
            <person name="Kohler A."/>
            <person name="Nagy L.G."/>
            <person name="Floudas D."/>
            <person name="Copeland A."/>
            <person name="Barry K.W."/>
            <person name="Cichocki N."/>
            <person name="Veneault-Fourrey C."/>
            <person name="LaButti K."/>
            <person name="Lindquist E.A."/>
            <person name="Lipzen A."/>
            <person name="Lundell T."/>
            <person name="Morin E."/>
            <person name="Murat C."/>
            <person name="Sun H."/>
            <person name="Tunlid A."/>
            <person name="Henrissat B."/>
            <person name="Grigoriev I.V."/>
            <person name="Hibbett D.S."/>
            <person name="Martin F."/>
            <person name="Nordberg H.P."/>
            <person name="Cantor M.N."/>
            <person name="Hua S.X."/>
        </authorList>
    </citation>
    <scope>NUCLEOTIDE SEQUENCE [LARGE SCALE GENOMIC DNA]</scope>
    <source>
        <strain evidence="8 9">MUT 4182</strain>
    </source>
</reference>
<reference evidence="9" key="2">
    <citation type="submission" date="2015-01" db="EMBL/GenBank/DDBJ databases">
        <title>Evolutionary Origins and Diversification of the Mycorrhizal Mutualists.</title>
        <authorList>
            <consortium name="DOE Joint Genome Institute"/>
            <consortium name="Mycorrhizal Genomics Consortium"/>
            <person name="Kohler A."/>
            <person name="Kuo A."/>
            <person name="Nagy L.G."/>
            <person name="Floudas D."/>
            <person name="Copeland A."/>
            <person name="Barry K.W."/>
            <person name="Cichocki N."/>
            <person name="Veneault-Fourrey C."/>
            <person name="LaButti K."/>
            <person name="Lindquist E.A."/>
            <person name="Lipzen A."/>
            <person name="Lundell T."/>
            <person name="Morin E."/>
            <person name="Murat C."/>
            <person name="Riley R."/>
            <person name="Ohm R."/>
            <person name="Sun H."/>
            <person name="Tunlid A."/>
            <person name="Henrissat B."/>
            <person name="Grigoriev I.V."/>
            <person name="Hibbett D.S."/>
            <person name="Martin F."/>
        </authorList>
    </citation>
    <scope>NUCLEOTIDE SEQUENCE [LARGE SCALE GENOMIC DNA]</scope>
    <source>
        <strain evidence="9">MUT 4182</strain>
    </source>
</reference>
<keyword evidence="4" id="KW-0378">Hydrolase</keyword>
<feature type="non-terminal residue" evidence="8">
    <location>
        <position position="1"/>
    </location>
</feature>
<keyword evidence="5" id="KW-0326">Glycosidase</keyword>
<dbReference type="PANTHER" id="PTHR42715">
    <property type="entry name" value="BETA-GLUCOSIDASE"/>
    <property type="match status" value="1"/>
</dbReference>
<dbReference type="GO" id="GO:0009251">
    <property type="term" value="P:glucan catabolic process"/>
    <property type="evidence" value="ECO:0007669"/>
    <property type="project" value="TreeGrafter"/>
</dbReference>
<gene>
    <name evidence="8" type="ORF">M407DRAFT_73900</name>
</gene>
<dbReference type="InterPro" id="IPR001764">
    <property type="entry name" value="Glyco_hydro_3_N"/>
</dbReference>
<dbReference type="Gene3D" id="3.20.20.300">
    <property type="entry name" value="Glycoside hydrolase, family 3, N-terminal domain"/>
    <property type="match status" value="1"/>
</dbReference>
<dbReference type="Pfam" id="PF00933">
    <property type="entry name" value="Glyco_hydro_3"/>
    <property type="match status" value="1"/>
</dbReference>
<dbReference type="AlphaFoldDB" id="A0A0C3QIY7"/>
<evidence type="ECO:0000313" key="9">
    <source>
        <dbReference type="Proteomes" id="UP000054248"/>
    </source>
</evidence>
<dbReference type="SUPFAM" id="SSF51445">
    <property type="entry name" value="(Trans)glycosidases"/>
    <property type="match status" value="1"/>
</dbReference>
<evidence type="ECO:0000259" key="7">
    <source>
        <dbReference type="Pfam" id="PF01915"/>
    </source>
</evidence>
<comment type="catalytic activity">
    <reaction evidence="1">
        <text>Hydrolysis of terminal, non-reducing beta-D-glucosyl residues with release of beta-D-glucose.</text>
        <dbReference type="EC" id="3.2.1.21"/>
    </reaction>
</comment>
<dbReference type="InterPro" id="IPR036962">
    <property type="entry name" value="Glyco_hydro_3_N_sf"/>
</dbReference>
<dbReference type="Gene3D" id="3.40.50.1700">
    <property type="entry name" value="Glycoside hydrolase family 3 C-terminal domain"/>
    <property type="match status" value="1"/>
</dbReference>
<name>A0A0C3QIY7_9AGAM</name>
<dbReference type="EC" id="3.2.1.21" evidence="3"/>
<evidence type="ECO:0000256" key="3">
    <source>
        <dbReference type="ARBA" id="ARBA00012744"/>
    </source>
</evidence>
<dbReference type="InterPro" id="IPR002772">
    <property type="entry name" value="Glyco_hydro_3_C"/>
</dbReference>
<dbReference type="InterPro" id="IPR036881">
    <property type="entry name" value="Glyco_hydro_3_C_sf"/>
</dbReference>
<dbReference type="Proteomes" id="UP000054248">
    <property type="component" value="Unassembled WGS sequence"/>
</dbReference>